<feature type="transmembrane region" description="Helical" evidence="1">
    <location>
        <begin position="6"/>
        <end position="26"/>
    </location>
</feature>
<dbReference type="Proteomes" id="UP001279734">
    <property type="component" value="Unassembled WGS sequence"/>
</dbReference>
<keyword evidence="1" id="KW-0812">Transmembrane</keyword>
<keyword evidence="1" id="KW-0472">Membrane</keyword>
<name>A0AAD3SUV1_NEPGR</name>
<feature type="transmembrane region" description="Helical" evidence="1">
    <location>
        <begin position="226"/>
        <end position="253"/>
    </location>
</feature>
<dbReference type="AlphaFoldDB" id="A0AAD3SUV1"/>
<dbReference type="InterPro" id="IPR010605">
    <property type="entry name" value="DUF1191"/>
</dbReference>
<evidence type="ECO:0000256" key="1">
    <source>
        <dbReference type="SAM" id="Phobius"/>
    </source>
</evidence>
<keyword evidence="1" id="KW-1133">Transmembrane helix</keyword>
<feature type="transmembrane region" description="Helical" evidence="1">
    <location>
        <begin position="114"/>
        <end position="132"/>
    </location>
</feature>
<accession>A0AAD3SUV1</accession>
<dbReference type="PANTHER" id="PTHR33512">
    <property type="entry name" value="PROTEIN, PUTATIVE (DUF1191)-RELATED"/>
    <property type="match status" value="1"/>
</dbReference>
<reference evidence="2" key="1">
    <citation type="submission" date="2023-05" db="EMBL/GenBank/DDBJ databases">
        <title>Nepenthes gracilis genome sequencing.</title>
        <authorList>
            <person name="Fukushima K."/>
        </authorList>
    </citation>
    <scope>NUCLEOTIDE SEQUENCE</scope>
    <source>
        <strain evidence="2">SING2019-196</strain>
    </source>
</reference>
<comment type="caution">
    <text evidence="2">The sequence shown here is derived from an EMBL/GenBank/DDBJ whole genome shotgun (WGS) entry which is preliminary data.</text>
</comment>
<sequence length="298" mass="33401">MGSNGSWYAVILNLSFSSFVLAFNGYDPNSLDAIICNYTLPWISKHKAGVLYRISLPSNFSDMEVSVVRLRSSTFWARGANFSFLDIPPRVMPLPHAKRLAMVYENLRNWSSSYYQLPGYIFLAPVVSFMAFDASNPTRITSPKLTLTIHGEPISIRFPQLRVLETNTTAKCVRFQPGGRAEFIKMVTPNLCTTTIAEGHFSIVVPNRTPPWSPSPNSTNAGLWEWSVIGFVAVIFAFVFIALIVMVIFKVFVLKKITEMEKESDKGMALSTRWIGMSKMPFASTTRTHAALDIDYAN</sequence>
<organism evidence="2 3">
    <name type="scientific">Nepenthes gracilis</name>
    <name type="common">Slender pitcher plant</name>
    <dbReference type="NCBI Taxonomy" id="150966"/>
    <lineage>
        <taxon>Eukaryota</taxon>
        <taxon>Viridiplantae</taxon>
        <taxon>Streptophyta</taxon>
        <taxon>Embryophyta</taxon>
        <taxon>Tracheophyta</taxon>
        <taxon>Spermatophyta</taxon>
        <taxon>Magnoliopsida</taxon>
        <taxon>eudicotyledons</taxon>
        <taxon>Gunneridae</taxon>
        <taxon>Pentapetalae</taxon>
        <taxon>Caryophyllales</taxon>
        <taxon>Nepenthaceae</taxon>
        <taxon>Nepenthes</taxon>
    </lineage>
</organism>
<gene>
    <name evidence="2" type="ORF">Nepgr_019130</name>
</gene>
<dbReference type="PANTHER" id="PTHR33512:SF7">
    <property type="entry name" value="LEGUME LECTIN DOMAIN-CONTAINING PROTEIN"/>
    <property type="match status" value="1"/>
</dbReference>
<keyword evidence="3" id="KW-1185">Reference proteome</keyword>
<proteinExistence type="predicted"/>
<evidence type="ECO:0000313" key="2">
    <source>
        <dbReference type="EMBL" id="GMH17289.1"/>
    </source>
</evidence>
<dbReference type="GO" id="GO:0016020">
    <property type="term" value="C:membrane"/>
    <property type="evidence" value="ECO:0007669"/>
    <property type="project" value="TreeGrafter"/>
</dbReference>
<evidence type="ECO:0000313" key="3">
    <source>
        <dbReference type="Proteomes" id="UP001279734"/>
    </source>
</evidence>
<dbReference type="EMBL" id="BSYO01000017">
    <property type="protein sequence ID" value="GMH17289.1"/>
    <property type="molecule type" value="Genomic_DNA"/>
</dbReference>
<dbReference type="Pfam" id="PF06697">
    <property type="entry name" value="DUF1191"/>
    <property type="match status" value="1"/>
</dbReference>
<protein>
    <submittedName>
        <fullName evidence="2">Uncharacterized protein</fullName>
    </submittedName>
</protein>